<sequence length="377" mass="39830">MIAAGELDRLSFLADDMAKSKKKNERETATATHNESVLTNEMLSPGSAASHTSGVPPNTPSQTAGSGTPPSATPSGGLSRSILSLSSGQGDFVPFPPANTPVFVRSGTASPIPGSASPVPGSSNRSGPVLGSSPVKQRAAGPSKLSEVHSFETAARRQQSRSDSPPTPRPQEKEEEPIYRLESFPKFPDAGDLESVYTSGSSTPTGHRAGAHYFVASSDLGSGGAAGLRLKDHTDCEEKKPGNRAITTAALHEDKSEQEEEVHAVDCRPDTWTPEDGEPGDGDVFCLRGESSGSRLSFATAAERRKSWLEIARRATKGRFDHELEECRGLTVVEGEGEEGNQGEGEAVVGTGRKRKHTIADIVELLRMVKTGTTTQK</sequence>
<dbReference type="Proteomes" id="UP001172159">
    <property type="component" value="Unassembled WGS sequence"/>
</dbReference>
<gene>
    <name evidence="2" type="ORF">B0T21DRAFT_424459</name>
</gene>
<dbReference type="EMBL" id="JAUKTV010000012">
    <property type="protein sequence ID" value="KAK0721536.1"/>
    <property type="molecule type" value="Genomic_DNA"/>
</dbReference>
<feature type="compositionally biased region" description="Low complexity" evidence="1">
    <location>
        <begin position="75"/>
        <end position="88"/>
    </location>
</feature>
<accession>A0AA40E279</accession>
<reference evidence="2" key="1">
    <citation type="submission" date="2023-06" db="EMBL/GenBank/DDBJ databases">
        <title>Genome-scale phylogeny and comparative genomics of the fungal order Sordariales.</title>
        <authorList>
            <consortium name="Lawrence Berkeley National Laboratory"/>
            <person name="Hensen N."/>
            <person name="Bonometti L."/>
            <person name="Westerberg I."/>
            <person name="Brannstrom I.O."/>
            <person name="Guillou S."/>
            <person name="Cros-Aarteil S."/>
            <person name="Calhoun S."/>
            <person name="Haridas S."/>
            <person name="Kuo A."/>
            <person name="Mondo S."/>
            <person name="Pangilinan J."/>
            <person name="Riley R."/>
            <person name="Labutti K."/>
            <person name="Andreopoulos B."/>
            <person name="Lipzen A."/>
            <person name="Chen C."/>
            <person name="Yanf M."/>
            <person name="Daum C."/>
            <person name="Ng V."/>
            <person name="Clum A."/>
            <person name="Steindorff A."/>
            <person name="Ohm R."/>
            <person name="Martin F."/>
            <person name="Silar P."/>
            <person name="Natvig D."/>
            <person name="Lalanne C."/>
            <person name="Gautier V."/>
            <person name="Ament-Velasquez S.L."/>
            <person name="Kruys A."/>
            <person name="Hutchinson M.I."/>
            <person name="Powell A.J."/>
            <person name="Barry K."/>
            <person name="Miller A.N."/>
            <person name="Grigoriev I.V."/>
            <person name="Debuchy R."/>
            <person name="Gladieux P."/>
            <person name="Thoren M.H."/>
            <person name="Johannesson H."/>
        </authorList>
    </citation>
    <scope>NUCLEOTIDE SEQUENCE</scope>
    <source>
        <strain evidence="2">CBS 540.89</strain>
    </source>
</reference>
<evidence type="ECO:0000313" key="2">
    <source>
        <dbReference type="EMBL" id="KAK0721536.1"/>
    </source>
</evidence>
<dbReference type="AlphaFoldDB" id="A0AA40E279"/>
<comment type="caution">
    <text evidence="2">The sequence shown here is derived from an EMBL/GenBank/DDBJ whole genome shotgun (WGS) entry which is preliminary data.</text>
</comment>
<proteinExistence type="predicted"/>
<feature type="region of interest" description="Disordered" evidence="1">
    <location>
        <begin position="18"/>
        <end position="209"/>
    </location>
</feature>
<feature type="compositionally biased region" description="Basic and acidic residues" evidence="1">
    <location>
        <begin position="170"/>
        <end position="179"/>
    </location>
</feature>
<name>A0AA40E279_9PEZI</name>
<feature type="compositionally biased region" description="Polar residues" evidence="1">
    <location>
        <begin position="29"/>
        <end position="74"/>
    </location>
</feature>
<organism evidence="2 3">
    <name type="scientific">Apiosordaria backusii</name>
    <dbReference type="NCBI Taxonomy" id="314023"/>
    <lineage>
        <taxon>Eukaryota</taxon>
        <taxon>Fungi</taxon>
        <taxon>Dikarya</taxon>
        <taxon>Ascomycota</taxon>
        <taxon>Pezizomycotina</taxon>
        <taxon>Sordariomycetes</taxon>
        <taxon>Sordariomycetidae</taxon>
        <taxon>Sordariales</taxon>
        <taxon>Lasiosphaeriaceae</taxon>
        <taxon>Apiosordaria</taxon>
    </lineage>
</organism>
<protein>
    <submittedName>
        <fullName evidence="2">Uncharacterized protein</fullName>
    </submittedName>
</protein>
<keyword evidence="3" id="KW-1185">Reference proteome</keyword>
<feature type="compositionally biased region" description="Basic and acidic residues" evidence="1">
    <location>
        <begin position="18"/>
        <end position="28"/>
    </location>
</feature>
<feature type="compositionally biased region" description="Polar residues" evidence="1">
    <location>
        <begin position="196"/>
        <end position="205"/>
    </location>
</feature>
<evidence type="ECO:0000313" key="3">
    <source>
        <dbReference type="Proteomes" id="UP001172159"/>
    </source>
</evidence>
<evidence type="ECO:0000256" key="1">
    <source>
        <dbReference type="SAM" id="MobiDB-lite"/>
    </source>
</evidence>